<protein>
    <submittedName>
        <fullName evidence="4">Opacity protein</fullName>
    </submittedName>
</protein>
<evidence type="ECO:0000256" key="1">
    <source>
        <dbReference type="ARBA" id="ARBA00022729"/>
    </source>
</evidence>
<reference evidence="4 5" key="1">
    <citation type="submission" date="2017-02" db="EMBL/GenBank/DDBJ databases">
        <authorList>
            <person name="Peterson S.W."/>
        </authorList>
    </citation>
    <scope>NUCLEOTIDE SEQUENCE [LARGE SCALE GENOMIC DNA]</scope>
    <source>
        <strain evidence="4 5">DSM 22323</strain>
    </source>
</reference>
<dbReference type="OrthoDB" id="947434at2"/>
<evidence type="ECO:0000259" key="3">
    <source>
        <dbReference type="Pfam" id="PF13505"/>
    </source>
</evidence>
<evidence type="ECO:0000313" key="4">
    <source>
        <dbReference type="EMBL" id="SKB75865.1"/>
    </source>
</evidence>
<accession>A0A1T5DW43</accession>
<dbReference type="InterPro" id="IPR027385">
    <property type="entry name" value="Beta-barrel_OMP"/>
</dbReference>
<evidence type="ECO:0000313" key="5">
    <source>
        <dbReference type="Proteomes" id="UP000191112"/>
    </source>
</evidence>
<evidence type="ECO:0000256" key="2">
    <source>
        <dbReference type="SAM" id="SignalP"/>
    </source>
</evidence>
<name>A0A1T5DW43_9FLAO</name>
<gene>
    <name evidence="4" type="ORF">SAMN05660477_01075</name>
</gene>
<dbReference type="AlphaFoldDB" id="A0A1T5DW43"/>
<feature type="signal peptide" evidence="2">
    <location>
        <begin position="1"/>
        <end position="18"/>
    </location>
</feature>
<dbReference type="STRING" id="619805.SAMN05660477_01075"/>
<dbReference type="Pfam" id="PF13505">
    <property type="entry name" value="OMP_b-brl"/>
    <property type="match status" value="1"/>
</dbReference>
<dbReference type="InterPro" id="IPR011250">
    <property type="entry name" value="OMP/PagP_B-barrel"/>
</dbReference>
<proteinExistence type="predicted"/>
<sequence>MKKLFLTGALALFATVTAQQTKFGANAGLLAGFAKGKTPEFTETSSSTGFYAGFFAEFSAGEKVKIQPAVNYANIDDASAIQIPVMVKYYVDPKFNLQVGPQFLFDLSETPDGYDTYFNKTNIALALGAAYDFTPKFFAEARYSFQLNNHLKNAPSGYSIRANYLNVGVGYRFN</sequence>
<organism evidence="4 5">
    <name type="scientific">Soonwooa buanensis</name>
    <dbReference type="NCBI Taxonomy" id="619805"/>
    <lineage>
        <taxon>Bacteria</taxon>
        <taxon>Pseudomonadati</taxon>
        <taxon>Bacteroidota</taxon>
        <taxon>Flavobacteriia</taxon>
        <taxon>Flavobacteriales</taxon>
        <taxon>Weeksellaceae</taxon>
        <taxon>Chryseobacterium group</taxon>
        <taxon>Soonwooa</taxon>
    </lineage>
</organism>
<dbReference type="EMBL" id="FUYZ01000002">
    <property type="protein sequence ID" value="SKB75865.1"/>
    <property type="molecule type" value="Genomic_DNA"/>
</dbReference>
<keyword evidence="5" id="KW-1185">Reference proteome</keyword>
<dbReference type="RefSeq" id="WP_079666342.1">
    <property type="nucleotide sequence ID" value="NZ_FUYZ01000002.1"/>
</dbReference>
<dbReference type="Proteomes" id="UP000191112">
    <property type="component" value="Unassembled WGS sequence"/>
</dbReference>
<feature type="chain" id="PRO_5012843537" evidence="2">
    <location>
        <begin position="19"/>
        <end position="174"/>
    </location>
</feature>
<dbReference type="SUPFAM" id="SSF56925">
    <property type="entry name" value="OMPA-like"/>
    <property type="match status" value="1"/>
</dbReference>
<feature type="domain" description="Outer membrane protein beta-barrel" evidence="3">
    <location>
        <begin position="7"/>
        <end position="173"/>
    </location>
</feature>
<keyword evidence="1 2" id="KW-0732">Signal</keyword>